<protein>
    <submittedName>
        <fullName evidence="2">TIGR02611 family protein</fullName>
    </submittedName>
</protein>
<feature type="transmembrane region" description="Helical" evidence="1">
    <location>
        <begin position="106"/>
        <end position="129"/>
    </location>
</feature>
<keyword evidence="1" id="KW-1133">Transmembrane helix</keyword>
<dbReference type="Proteomes" id="UP001595850">
    <property type="component" value="Unassembled WGS sequence"/>
</dbReference>
<dbReference type="Pfam" id="PF09656">
    <property type="entry name" value="PGPGW"/>
    <property type="match status" value="1"/>
</dbReference>
<comment type="caution">
    <text evidence="2">The sequence shown here is derived from an EMBL/GenBank/DDBJ whole genome shotgun (WGS) entry which is preliminary data.</text>
</comment>
<keyword evidence="1" id="KW-0812">Transmembrane</keyword>
<organism evidence="2 3">
    <name type="scientific">Planomonospora corallina</name>
    <dbReference type="NCBI Taxonomy" id="1806052"/>
    <lineage>
        <taxon>Bacteria</taxon>
        <taxon>Bacillati</taxon>
        <taxon>Actinomycetota</taxon>
        <taxon>Actinomycetes</taxon>
        <taxon>Streptosporangiales</taxon>
        <taxon>Streptosporangiaceae</taxon>
        <taxon>Planomonospora</taxon>
    </lineage>
</organism>
<dbReference type="NCBIfam" id="TIGR02611">
    <property type="entry name" value="TIGR02611 family protein"/>
    <property type="match status" value="1"/>
</dbReference>
<dbReference type="EMBL" id="JBHSBM010000017">
    <property type="protein sequence ID" value="MFC4059625.1"/>
    <property type="molecule type" value="Genomic_DNA"/>
</dbReference>
<dbReference type="RefSeq" id="WP_377288078.1">
    <property type="nucleotide sequence ID" value="NZ_JBHSBM010000017.1"/>
</dbReference>
<sequence>MPETGDAEAVKAEAAERSPIRSGLHGRLDAIRATRAGHLTLKVVIGTIGGVLVVGGLIMVPFPGPGWAVVFAGLAVLALEFHWAHKLLEFGKRTLSAWIAWLGRQNLAVKGLVVLVAAATASAIVYFGLKLSFGLDLIVEAQKLLIR</sequence>
<accession>A0ABV8ICR8</accession>
<feature type="transmembrane region" description="Helical" evidence="1">
    <location>
        <begin position="66"/>
        <end position="85"/>
    </location>
</feature>
<evidence type="ECO:0000256" key="1">
    <source>
        <dbReference type="SAM" id="Phobius"/>
    </source>
</evidence>
<evidence type="ECO:0000313" key="3">
    <source>
        <dbReference type="Proteomes" id="UP001595850"/>
    </source>
</evidence>
<name>A0ABV8ICR8_9ACTN</name>
<dbReference type="InterPro" id="IPR013434">
    <property type="entry name" value="CHP02611"/>
</dbReference>
<reference evidence="3" key="1">
    <citation type="journal article" date="2019" name="Int. J. Syst. Evol. Microbiol.">
        <title>The Global Catalogue of Microorganisms (GCM) 10K type strain sequencing project: providing services to taxonomists for standard genome sequencing and annotation.</title>
        <authorList>
            <consortium name="The Broad Institute Genomics Platform"/>
            <consortium name="The Broad Institute Genome Sequencing Center for Infectious Disease"/>
            <person name="Wu L."/>
            <person name="Ma J."/>
        </authorList>
    </citation>
    <scope>NUCLEOTIDE SEQUENCE [LARGE SCALE GENOMIC DNA]</scope>
    <source>
        <strain evidence="3">TBRC 4489</strain>
    </source>
</reference>
<dbReference type="InterPro" id="IPR019099">
    <property type="entry name" value="Uncharacterised_PGPGW_TM"/>
</dbReference>
<keyword evidence="1" id="KW-0472">Membrane</keyword>
<keyword evidence="3" id="KW-1185">Reference proteome</keyword>
<feature type="transmembrane region" description="Helical" evidence="1">
    <location>
        <begin position="39"/>
        <end position="60"/>
    </location>
</feature>
<proteinExistence type="predicted"/>
<gene>
    <name evidence="2" type="ORF">ACFOWE_15075</name>
</gene>
<evidence type="ECO:0000313" key="2">
    <source>
        <dbReference type="EMBL" id="MFC4059625.1"/>
    </source>
</evidence>